<dbReference type="InterPro" id="IPR017686">
    <property type="entry name" value="Phg/plasmid-like_prot"/>
</dbReference>
<comment type="caution">
    <text evidence="1">The sequence shown here is derived from an EMBL/GenBank/DDBJ whole genome shotgun (WGS) entry which is preliminary data.</text>
</comment>
<dbReference type="EMBL" id="LRQV01000122">
    <property type="protein sequence ID" value="KXK59285.1"/>
    <property type="molecule type" value="Genomic_DNA"/>
</dbReference>
<evidence type="ECO:0000313" key="1">
    <source>
        <dbReference type="EMBL" id="KXK59285.1"/>
    </source>
</evidence>
<proteinExistence type="predicted"/>
<accession>A0A136PLE8</accession>
<protein>
    <submittedName>
        <fullName evidence="1">Alpha/beta hydrolase</fullName>
    </submittedName>
</protein>
<evidence type="ECO:0000313" key="2">
    <source>
        <dbReference type="Proteomes" id="UP000070620"/>
    </source>
</evidence>
<reference evidence="1 2" key="1">
    <citation type="submission" date="2016-01" db="EMBL/GenBank/DDBJ databases">
        <title>Whole genome sequence and analysis of Micromonospora rosaria DSM 803, which can produce antibacterial substance rosamicin.</title>
        <authorList>
            <person name="Yang H."/>
            <person name="He X."/>
            <person name="Zhu D."/>
        </authorList>
    </citation>
    <scope>NUCLEOTIDE SEQUENCE [LARGE SCALE GENOMIC DNA]</scope>
    <source>
        <strain evidence="1 2">DSM 803</strain>
    </source>
</reference>
<keyword evidence="1" id="KW-0378">Hydrolase</keyword>
<dbReference type="RefSeq" id="WP_067371151.1">
    <property type="nucleotide sequence ID" value="NZ_JBIUBN010000033.1"/>
</dbReference>
<dbReference type="NCBIfam" id="TIGR03299">
    <property type="entry name" value="LGT_TIGR03299"/>
    <property type="match status" value="1"/>
</dbReference>
<dbReference type="Pfam" id="PF06067">
    <property type="entry name" value="DUF932"/>
    <property type="match status" value="1"/>
</dbReference>
<dbReference type="OrthoDB" id="576140at2"/>
<gene>
    <name evidence="1" type="ORF">AWW66_25150</name>
</gene>
<dbReference type="GO" id="GO:0016787">
    <property type="term" value="F:hydrolase activity"/>
    <property type="evidence" value="ECO:0007669"/>
    <property type="project" value="UniProtKB-KW"/>
</dbReference>
<dbReference type="Proteomes" id="UP000070620">
    <property type="component" value="Unassembled WGS sequence"/>
</dbReference>
<dbReference type="InterPro" id="IPR026325">
    <property type="entry name" value="DUF932"/>
</dbReference>
<keyword evidence="2" id="KW-1185">Reference proteome</keyword>
<sequence>MPHDLETFADGTTAFASARLSAWHQLGTVTQDTMRAEEIMAAARLGGWGVRTIRTVGVDIVDGVEVQVPADDKRMTVRRNPVTGATEYLGIVGTDYTVVQNEQCAELLDRLVDQVGGAHFETAGSLRRGKSVFVTMKLPTAMEIGGVDRLDLYLIGTTSHDGTAALRVDASPIRVVCANTQRAAFAHSVGHYTFRHTSNVNAQISQAREALGLMWRYMETFEQAAERMLQTELTMREFENVVAQVWPVKDTASDQTRNNAKQRLGTLKYLIREADTQKAITGTRWAGYQAITEYLDHYQPAKNATVRANRVVTGTVGELKVTAFDLLKV</sequence>
<dbReference type="AlphaFoldDB" id="A0A136PLE8"/>
<name>A0A136PLE8_9ACTN</name>
<organism evidence="1 2">
    <name type="scientific">Micromonospora rosaria</name>
    <dbReference type="NCBI Taxonomy" id="47874"/>
    <lineage>
        <taxon>Bacteria</taxon>
        <taxon>Bacillati</taxon>
        <taxon>Actinomycetota</taxon>
        <taxon>Actinomycetes</taxon>
        <taxon>Micromonosporales</taxon>
        <taxon>Micromonosporaceae</taxon>
        <taxon>Micromonospora</taxon>
    </lineage>
</organism>